<reference evidence="9 10" key="1">
    <citation type="journal article" date="2016" name="Fungal Biol.">
        <title>The genome of Xylona heveae provides a window into fungal endophytism.</title>
        <authorList>
            <person name="Gazis R."/>
            <person name="Kuo A."/>
            <person name="Riley R."/>
            <person name="LaButti K."/>
            <person name="Lipzen A."/>
            <person name="Lin J."/>
            <person name="Amirebrahimi M."/>
            <person name="Hesse C.N."/>
            <person name="Spatafora J.W."/>
            <person name="Henrissat B."/>
            <person name="Hainaut M."/>
            <person name="Grigoriev I.V."/>
            <person name="Hibbett D.S."/>
        </authorList>
    </citation>
    <scope>NUCLEOTIDE SEQUENCE [LARGE SCALE GENOMIC DNA]</scope>
    <source>
        <strain evidence="9 10">TC161</strain>
    </source>
</reference>
<dbReference type="GO" id="GO:0016020">
    <property type="term" value="C:membrane"/>
    <property type="evidence" value="ECO:0007669"/>
    <property type="project" value="UniProtKB-SubCell"/>
</dbReference>
<dbReference type="OMA" id="FWGWAAN"/>
<dbReference type="InterPro" id="IPR052430">
    <property type="entry name" value="IVT-Associated"/>
</dbReference>
<feature type="transmembrane region" description="Helical" evidence="6">
    <location>
        <begin position="280"/>
        <end position="298"/>
    </location>
</feature>
<dbReference type="Pfam" id="PF10337">
    <property type="entry name" value="ArAE_2_N"/>
    <property type="match status" value="1"/>
</dbReference>
<protein>
    <submittedName>
        <fullName evidence="9">Uncharacterized protein</fullName>
    </submittedName>
</protein>
<evidence type="ECO:0000256" key="5">
    <source>
        <dbReference type="SAM" id="MobiDB-lite"/>
    </source>
</evidence>
<evidence type="ECO:0000259" key="8">
    <source>
        <dbReference type="Pfam" id="PF13515"/>
    </source>
</evidence>
<dbReference type="Proteomes" id="UP000076632">
    <property type="component" value="Unassembled WGS sequence"/>
</dbReference>
<proteinExistence type="predicted"/>
<feature type="transmembrane region" description="Helical" evidence="6">
    <location>
        <begin position="305"/>
        <end position="324"/>
    </location>
</feature>
<evidence type="ECO:0000256" key="1">
    <source>
        <dbReference type="ARBA" id="ARBA00004141"/>
    </source>
</evidence>
<dbReference type="AlphaFoldDB" id="A0A165GKX3"/>
<dbReference type="InterPro" id="IPR018823">
    <property type="entry name" value="ArAE_2_N"/>
</dbReference>
<evidence type="ECO:0000313" key="10">
    <source>
        <dbReference type="Proteomes" id="UP000076632"/>
    </source>
</evidence>
<dbReference type="Pfam" id="PF13515">
    <property type="entry name" value="FUSC_2"/>
    <property type="match status" value="1"/>
</dbReference>
<organism evidence="9 10">
    <name type="scientific">Xylona heveae (strain CBS 132557 / TC161)</name>
    <dbReference type="NCBI Taxonomy" id="1328760"/>
    <lineage>
        <taxon>Eukaryota</taxon>
        <taxon>Fungi</taxon>
        <taxon>Dikarya</taxon>
        <taxon>Ascomycota</taxon>
        <taxon>Pezizomycotina</taxon>
        <taxon>Xylonomycetes</taxon>
        <taxon>Xylonales</taxon>
        <taxon>Xylonaceae</taxon>
        <taxon>Xylona</taxon>
    </lineage>
</organism>
<gene>
    <name evidence="9" type="ORF">L228DRAFT_221161</name>
</gene>
<feature type="transmembrane region" description="Helical" evidence="6">
    <location>
        <begin position="199"/>
        <end position="217"/>
    </location>
</feature>
<dbReference type="PANTHER" id="PTHR47804:SF3">
    <property type="entry name" value="PROTEIN BRE4"/>
    <property type="match status" value="1"/>
</dbReference>
<dbReference type="PRINTS" id="PR02047">
    <property type="entry name" value="BREFELDNASP4"/>
</dbReference>
<dbReference type="FunCoup" id="A0A165GKX3">
    <property type="interactions" value="8"/>
</dbReference>
<keyword evidence="4 6" id="KW-0472">Membrane</keyword>
<comment type="subcellular location">
    <subcellularLocation>
        <location evidence="1">Membrane</location>
        <topology evidence="1">Multi-pass membrane protein</topology>
    </subcellularLocation>
</comment>
<evidence type="ECO:0000256" key="6">
    <source>
        <dbReference type="SAM" id="Phobius"/>
    </source>
</evidence>
<evidence type="ECO:0000256" key="3">
    <source>
        <dbReference type="ARBA" id="ARBA00022989"/>
    </source>
</evidence>
<feature type="transmembrane region" description="Helical" evidence="6">
    <location>
        <begin position="336"/>
        <end position="354"/>
    </location>
</feature>
<dbReference type="GeneID" id="28895398"/>
<dbReference type="InParanoid" id="A0A165GKX3"/>
<feature type="domain" description="Putative ER transporter 6TM N-terminal" evidence="7">
    <location>
        <begin position="201"/>
        <end position="276"/>
    </location>
</feature>
<sequence length="1099" mass="123182">MSGLPNKKSHQKHIRDESAAQGNAARPQLGGKGDAEESRGRPRALRRLSNKTLRPWPRLDIEGNAGGSSGRSTSSAFGVYMGSYRRSPYQSSVSLRGSSVPGSARASINHDRIDELLPQEDLDLETYGLEEYRDGLFDAMFFQPPPLDKVKLLKDAEKTLPFPLSKPRPWVPREIIPKHWHDMTHLAYRLTRTRAGVKLAKSFICYFAAYIICLIPACRRWLGPYNYIMAISAVLNHSGRSVGSQLDGTFLTILGTAAGLGWGSLALYVSTATAPSREGYGGILSVFLVLFTAIIAWVRCYYMRFYQAVICAGVAICFMCLADVGTNVSWRRVFDYGIPWVLGQAICLIVGICVSPDAGTRSMAFAIHNSFKAIRSTLELPRQYQSSIRRRLAASFVDLSQAVRDFTIELTVSRFAPDELRELRNLIQGVMRSVQTIRTTTILFNPVKIENEVAIAIEGDESPRTAQESISAEATRLICKTLAKPTRDLIDAMDNAIIGANTVLMRIARLQFTLRFPGANDGVHADEVLNELRDKRYEFDAADETLINDPRLTGSYSDHEVVQLFLFVHPVRQTADKVEALLVKVRDIERANRGLSINLPSYPFIKSLSRSNAQVRHDRGGLTAGSFFQSKRLLERTMNDLQSQVYKPAPRHPRVSEAAGVEGRTMGQYEEEREVAIDSDGPRDPTTKLRYKIWTVLHRLQDFESRFAFKVVLVTTLLSVPAWLDQSRGWWNANDGWWAVIAVWLLMHPRSGGNIQDLIARSFCAVLGTVWGGLAYGAGNGSPYVMGVFAAIFMIPMLYRFTQSTHPRSGIIGCISYTVVSLTAYTDHAQPSIVTQTWTRGVAFLVGVMAAVVVNWVFWPFVARHELRKSLSSMMLHAAILYRGVVGKYIYYGEGEEPSKEDVERSEMLEGRLREGFVRIRQLMALTRHEIRLRGPFDPLPSSALIAALERFFDHLISVRQSSLYFRPTLYADNPVAMEALLSVRRDAVAAILMNLYILAGALRSGRPVPRYLPSAAAARKRLLDRMHALETELRAADQAYMPNQPRYTRRWADVYQYAYSAALTDIVEQLQQLQRYTKAITGEVGFDPPDDPGTDETY</sequence>
<keyword evidence="2 6" id="KW-0812">Transmembrane</keyword>
<dbReference type="STRING" id="1328760.A0A165GKX3"/>
<keyword evidence="3 6" id="KW-1133">Transmembrane helix</keyword>
<feature type="transmembrane region" description="Helical" evidence="6">
    <location>
        <begin position="838"/>
        <end position="862"/>
    </location>
</feature>
<feature type="domain" description="Integral membrane bound transporter" evidence="8">
    <location>
        <begin position="730"/>
        <end position="854"/>
    </location>
</feature>
<dbReference type="InterPro" id="IPR049453">
    <property type="entry name" value="Memb_transporter_dom"/>
</dbReference>
<evidence type="ECO:0000256" key="2">
    <source>
        <dbReference type="ARBA" id="ARBA00022692"/>
    </source>
</evidence>
<dbReference type="EMBL" id="KV407459">
    <property type="protein sequence ID" value="KZF22317.1"/>
    <property type="molecule type" value="Genomic_DNA"/>
</dbReference>
<evidence type="ECO:0000259" key="7">
    <source>
        <dbReference type="Pfam" id="PF10337"/>
    </source>
</evidence>
<dbReference type="InterPro" id="IPR023244">
    <property type="entry name" value="Brefeldin_A-sensitivity_4"/>
</dbReference>
<accession>A0A165GKX3</accession>
<dbReference type="PANTHER" id="PTHR47804">
    <property type="entry name" value="60S RIBOSOMAL PROTEIN L19"/>
    <property type="match status" value="1"/>
</dbReference>
<name>A0A165GKX3_XYLHT</name>
<feature type="transmembrane region" description="Helical" evidence="6">
    <location>
        <begin position="250"/>
        <end position="268"/>
    </location>
</feature>
<keyword evidence="10" id="KW-1185">Reference proteome</keyword>
<evidence type="ECO:0000256" key="4">
    <source>
        <dbReference type="ARBA" id="ARBA00023136"/>
    </source>
</evidence>
<feature type="region of interest" description="Disordered" evidence="5">
    <location>
        <begin position="1"/>
        <end position="52"/>
    </location>
</feature>
<evidence type="ECO:0000313" key="9">
    <source>
        <dbReference type="EMBL" id="KZF22317.1"/>
    </source>
</evidence>
<dbReference type="OrthoDB" id="1924968at2759"/>
<dbReference type="RefSeq" id="XP_018187872.1">
    <property type="nucleotide sequence ID" value="XM_018330261.1"/>
</dbReference>